<feature type="compositionally biased region" description="Basic and acidic residues" evidence="11">
    <location>
        <begin position="28"/>
        <end position="44"/>
    </location>
</feature>
<keyword evidence="4 10" id="KW-0547">Nucleotide-binding</keyword>
<feature type="compositionally biased region" description="Gly residues" evidence="11">
    <location>
        <begin position="14"/>
        <end position="27"/>
    </location>
</feature>
<dbReference type="SMART" id="SM01016">
    <property type="entry name" value="Arg_tRNA_synt_N"/>
    <property type="match status" value="1"/>
</dbReference>
<dbReference type="Proteomes" id="UP001530315">
    <property type="component" value="Unassembled WGS sequence"/>
</dbReference>
<dbReference type="Pfam" id="PF03485">
    <property type="entry name" value="Arg_tRNA_synt_N"/>
    <property type="match status" value="1"/>
</dbReference>
<dbReference type="SUPFAM" id="SSF52374">
    <property type="entry name" value="Nucleotidylyl transferase"/>
    <property type="match status" value="1"/>
</dbReference>
<dbReference type="EMBL" id="JALLAZ020000913">
    <property type="protein sequence ID" value="KAL3784913.1"/>
    <property type="molecule type" value="Genomic_DNA"/>
</dbReference>
<feature type="compositionally biased region" description="Low complexity" evidence="11">
    <location>
        <begin position="45"/>
        <end position="54"/>
    </location>
</feature>
<dbReference type="InterPro" id="IPR005148">
    <property type="entry name" value="Arg-tRNA-synth_N"/>
</dbReference>
<feature type="domain" description="DALR anticodon binding" evidence="12">
    <location>
        <begin position="816"/>
        <end position="939"/>
    </location>
</feature>
<dbReference type="FunFam" id="1.10.730.10:FF:000006">
    <property type="entry name" value="Arginyl-tRNA synthetase 2, mitochondrial"/>
    <property type="match status" value="1"/>
</dbReference>
<accession>A0ABD3P9Z3</accession>
<proteinExistence type="inferred from homology"/>
<evidence type="ECO:0000256" key="1">
    <source>
        <dbReference type="ARBA" id="ARBA00005594"/>
    </source>
</evidence>
<keyword evidence="7 10" id="KW-0030">Aminoacyl-tRNA synthetase</keyword>
<comment type="catalytic activity">
    <reaction evidence="9">
        <text>tRNA(Arg) + L-arginine + ATP = L-arginyl-tRNA(Arg) + AMP + diphosphate</text>
        <dbReference type="Rhea" id="RHEA:20301"/>
        <dbReference type="Rhea" id="RHEA-COMP:9658"/>
        <dbReference type="Rhea" id="RHEA-COMP:9673"/>
        <dbReference type="ChEBI" id="CHEBI:30616"/>
        <dbReference type="ChEBI" id="CHEBI:32682"/>
        <dbReference type="ChEBI" id="CHEBI:33019"/>
        <dbReference type="ChEBI" id="CHEBI:78442"/>
        <dbReference type="ChEBI" id="CHEBI:78513"/>
        <dbReference type="ChEBI" id="CHEBI:456215"/>
        <dbReference type="EC" id="6.1.1.19"/>
    </reaction>
</comment>
<name>A0ABD3P9Z3_9STRA</name>
<keyword evidence="6 10" id="KW-0648">Protein biosynthesis</keyword>
<dbReference type="SUPFAM" id="SSF47323">
    <property type="entry name" value="Anticodon-binding domain of a subclass of class I aminoacyl-tRNA synthetases"/>
    <property type="match status" value="1"/>
</dbReference>
<dbReference type="GO" id="GO:0004814">
    <property type="term" value="F:arginine-tRNA ligase activity"/>
    <property type="evidence" value="ECO:0007669"/>
    <property type="project" value="UniProtKB-EC"/>
</dbReference>
<dbReference type="Pfam" id="PF00750">
    <property type="entry name" value="tRNA-synt_1d"/>
    <property type="match status" value="1"/>
</dbReference>
<dbReference type="InterPro" id="IPR036695">
    <property type="entry name" value="Arg-tRNA-synth_N_sf"/>
</dbReference>
<evidence type="ECO:0000259" key="13">
    <source>
        <dbReference type="SMART" id="SM01016"/>
    </source>
</evidence>
<gene>
    <name evidence="14" type="ORF">ACHAW5_006235</name>
</gene>
<evidence type="ECO:0000256" key="4">
    <source>
        <dbReference type="ARBA" id="ARBA00022741"/>
    </source>
</evidence>
<dbReference type="SMART" id="SM00836">
    <property type="entry name" value="DALR_1"/>
    <property type="match status" value="1"/>
</dbReference>
<evidence type="ECO:0000256" key="11">
    <source>
        <dbReference type="SAM" id="MobiDB-lite"/>
    </source>
</evidence>
<reference evidence="14 15" key="1">
    <citation type="submission" date="2024-10" db="EMBL/GenBank/DDBJ databases">
        <title>Updated reference genomes for cyclostephanoid diatoms.</title>
        <authorList>
            <person name="Roberts W.R."/>
            <person name="Alverson A.J."/>
        </authorList>
    </citation>
    <scope>NUCLEOTIDE SEQUENCE [LARGE SCALE GENOMIC DNA]</scope>
    <source>
        <strain evidence="14 15">AJA276-08</strain>
    </source>
</reference>
<dbReference type="NCBIfam" id="TIGR00456">
    <property type="entry name" value="argS"/>
    <property type="match status" value="1"/>
</dbReference>
<feature type="region of interest" description="Disordered" evidence="11">
    <location>
        <begin position="1"/>
        <end position="79"/>
    </location>
</feature>
<feature type="region of interest" description="Disordered" evidence="11">
    <location>
        <begin position="430"/>
        <end position="457"/>
    </location>
</feature>
<dbReference type="PROSITE" id="PS00178">
    <property type="entry name" value="AA_TRNA_LIGASE_I"/>
    <property type="match status" value="1"/>
</dbReference>
<evidence type="ECO:0000313" key="15">
    <source>
        <dbReference type="Proteomes" id="UP001530315"/>
    </source>
</evidence>
<dbReference type="FunFam" id="3.40.50.620:FF:000096">
    <property type="entry name" value="Arginine--tRNA ligase chloroplastic/mitochondrial"/>
    <property type="match status" value="1"/>
</dbReference>
<keyword evidence="3 10" id="KW-0436">Ligase</keyword>
<feature type="compositionally biased region" description="Low complexity" evidence="11">
    <location>
        <begin position="61"/>
        <end position="79"/>
    </location>
</feature>
<dbReference type="GO" id="GO:0005524">
    <property type="term" value="F:ATP binding"/>
    <property type="evidence" value="ECO:0007669"/>
    <property type="project" value="UniProtKB-KW"/>
</dbReference>
<dbReference type="Gene3D" id="1.10.730.10">
    <property type="entry name" value="Isoleucyl-tRNA Synthetase, Domain 1"/>
    <property type="match status" value="1"/>
</dbReference>
<dbReference type="AlphaFoldDB" id="A0ABD3P9Z3"/>
<dbReference type="InterPro" id="IPR009080">
    <property type="entry name" value="tRNAsynth_Ia_anticodon-bd"/>
</dbReference>
<dbReference type="Gene3D" id="3.40.50.620">
    <property type="entry name" value="HUPs"/>
    <property type="match status" value="1"/>
</dbReference>
<evidence type="ECO:0000256" key="7">
    <source>
        <dbReference type="ARBA" id="ARBA00023146"/>
    </source>
</evidence>
<evidence type="ECO:0000256" key="2">
    <source>
        <dbReference type="ARBA" id="ARBA00012837"/>
    </source>
</evidence>
<evidence type="ECO:0000259" key="12">
    <source>
        <dbReference type="SMART" id="SM00836"/>
    </source>
</evidence>
<evidence type="ECO:0000256" key="5">
    <source>
        <dbReference type="ARBA" id="ARBA00022840"/>
    </source>
</evidence>
<comment type="caution">
    <text evidence="14">The sequence shown here is derived from an EMBL/GenBank/DDBJ whole genome shotgun (WGS) entry which is preliminary data.</text>
</comment>
<protein>
    <recommendedName>
        <fullName evidence="2">arginine--tRNA ligase</fullName>
        <ecNumber evidence="2">6.1.1.19</ecNumber>
    </recommendedName>
    <alternativeName>
        <fullName evidence="8">Arginyl-tRNA synthetase</fullName>
    </alternativeName>
</protein>
<dbReference type="CDD" id="cd00671">
    <property type="entry name" value="ArgRS_core"/>
    <property type="match status" value="1"/>
</dbReference>
<keyword evidence="5 10" id="KW-0067">ATP-binding</keyword>
<dbReference type="Pfam" id="PF05746">
    <property type="entry name" value="DALR_1"/>
    <property type="match status" value="1"/>
</dbReference>
<dbReference type="GO" id="GO:0006412">
    <property type="term" value="P:translation"/>
    <property type="evidence" value="ECO:0007669"/>
    <property type="project" value="UniProtKB-KW"/>
</dbReference>
<dbReference type="PANTHER" id="PTHR11956:SF5">
    <property type="entry name" value="ARGININE--TRNA LIGASE, CYTOPLASMIC"/>
    <property type="match status" value="1"/>
</dbReference>
<organism evidence="14 15">
    <name type="scientific">Stephanodiscus triporus</name>
    <dbReference type="NCBI Taxonomy" id="2934178"/>
    <lineage>
        <taxon>Eukaryota</taxon>
        <taxon>Sar</taxon>
        <taxon>Stramenopiles</taxon>
        <taxon>Ochrophyta</taxon>
        <taxon>Bacillariophyta</taxon>
        <taxon>Coscinodiscophyceae</taxon>
        <taxon>Thalassiosirophycidae</taxon>
        <taxon>Stephanodiscales</taxon>
        <taxon>Stephanodiscaceae</taxon>
        <taxon>Stephanodiscus</taxon>
    </lineage>
</organism>
<feature type="compositionally biased region" description="Low complexity" evidence="11">
    <location>
        <begin position="445"/>
        <end position="457"/>
    </location>
</feature>
<dbReference type="Gene3D" id="3.30.1360.70">
    <property type="entry name" value="Arginyl tRNA synthetase N-terminal domain"/>
    <property type="match status" value="1"/>
</dbReference>
<dbReference type="InterPro" id="IPR001412">
    <property type="entry name" value="aa-tRNA-synth_I_CS"/>
</dbReference>
<dbReference type="PRINTS" id="PR01038">
    <property type="entry name" value="TRNASYNTHARG"/>
</dbReference>
<evidence type="ECO:0000256" key="10">
    <source>
        <dbReference type="RuleBase" id="RU363038"/>
    </source>
</evidence>
<evidence type="ECO:0000256" key="9">
    <source>
        <dbReference type="ARBA" id="ARBA00049339"/>
    </source>
</evidence>
<dbReference type="HAMAP" id="MF_00123">
    <property type="entry name" value="Arg_tRNA_synth"/>
    <property type="match status" value="1"/>
</dbReference>
<evidence type="ECO:0000256" key="8">
    <source>
        <dbReference type="ARBA" id="ARBA00033033"/>
    </source>
</evidence>
<evidence type="ECO:0000256" key="3">
    <source>
        <dbReference type="ARBA" id="ARBA00022598"/>
    </source>
</evidence>
<feature type="domain" description="Arginyl tRNA synthetase N-terminal" evidence="13">
    <location>
        <begin position="315"/>
        <end position="415"/>
    </location>
</feature>
<evidence type="ECO:0000313" key="14">
    <source>
        <dbReference type="EMBL" id="KAL3784913.1"/>
    </source>
</evidence>
<sequence>MSVDDGGEKAMTGEAGGGGGGGGGGGPSKKELKKLAKKAEREAAKAAGGAAKADVPPPDAPAAAPSATTTTTTTTTTAKASPPAYRLINVPADYASDSCTLKACLASVLYGVPLLPASSATAAAAVDLPFVRGPALVHDPGTGIVAHHSTAVAFGGNGMLRALALIAAPTARELDAATDDWLEFERLELRPALTKSKSTAAALSRIESALSVAGGGSVVPRGWGSGGGGSVGGSGPTFAPSAADVAIALTLALCRRRDPSSSSSWSTAVRSYVDSIAGESRLADAASLAASLAPPPPPPPFDSSDDPSLLRAASAVFAAAIESIVPGAIALGGGGSDAAARAFRCKDVRHGDYQCNAAMSLFKRLEASGSLPPGVDSPQDLARLVADAVGGMTEKENPVLCEPSVNGPGFVMCRVRSSFLEDGVNDIVRDGAPTRPRRYVGGGTDSPPSSSSSPSDNVVVVDFSSPNIAKEMHVGHLRSTIIGESVCRILEYVGMDVRRVNHVGDWGTQFGMLIQYLKEEYPDVSYGGNDDGEGDGDKGSGMPNITDLTEFYKNAKRRFDESPDFKKISQLNVVRLQAGDEECLRIWKVLCDVSRLEFEKVYRRLDISVEECGESFYNDKIPAVIDEFEMRGMISVEDGGAKCVFVPHSKVPLMLQKSDGGYGYDSTDMAAIRYRLDVLRARHLVYITDFTQADHFKMVFAAAKKIGWVTDGVHRLDHIGFGTVQGEDGKRFKTRSGDTVRLVDLLDEAVSRMESSLRERATEGRANISEDEVHETACAMGYGAVKYFDLRRNPTSNYVFSYDRMLDTKGNTAIYLLYAHARLESIVTKGKADHGIDVDAMMAGDGGKPRIVLSHKSERNLALHLRFFADSIEETLKDLFPYHICDFVYDLSIAASEFVTQCKVLGSPEMESRLLLCRATAITMRQCFDLLGIRHVMRI</sequence>
<dbReference type="InterPro" id="IPR008909">
    <property type="entry name" value="DALR_anticod-bd"/>
</dbReference>
<dbReference type="InterPro" id="IPR035684">
    <property type="entry name" value="ArgRS_core"/>
</dbReference>
<keyword evidence="15" id="KW-1185">Reference proteome</keyword>
<dbReference type="InterPro" id="IPR001278">
    <property type="entry name" value="Arg-tRNA-ligase"/>
</dbReference>
<dbReference type="EC" id="6.1.1.19" evidence="2"/>
<dbReference type="InterPro" id="IPR014729">
    <property type="entry name" value="Rossmann-like_a/b/a_fold"/>
</dbReference>
<evidence type="ECO:0000256" key="6">
    <source>
        <dbReference type="ARBA" id="ARBA00022917"/>
    </source>
</evidence>
<dbReference type="PANTHER" id="PTHR11956">
    <property type="entry name" value="ARGINYL-TRNA SYNTHETASE"/>
    <property type="match status" value="1"/>
</dbReference>
<comment type="similarity">
    <text evidence="1 10">Belongs to the class-I aminoacyl-tRNA synthetase family.</text>
</comment>